<accession>A0ABQ1VX21</accession>
<protein>
    <recommendedName>
        <fullName evidence="4">DUF4239 domain-containing protein</fullName>
    </recommendedName>
</protein>
<proteinExistence type="predicted"/>
<dbReference type="Pfam" id="PF14023">
    <property type="entry name" value="Bestrophin-like"/>
    <property type="match status" value="1"/>
</dbReference>
<evidence type="ECO:0008006" key="4">
    <source>
        <dbReference type="Google" id="ProtNLM"/>
    </source>
</evidence>
<evidence type="ECO:0000313" key="3">
    <source>
        <dbReference type="Proteomes" id="UP000634043"/>
    </source>
</evidence>
<dbReference type="EMBL" id="BMFP01000001">
    <property type="protein sequence ID" value="GGG03541.1"/>
    <property type="molecule type" value="Genomic_DNA"/>
</dbReference>
<dbReference type="Proteomes" id="UP000634043">
    <property type="component" value="Unassembled WGS sequence"/>
</dbReference>
<sequence length="263" mass="29351">MATEIMYDHNSILIVAVLFVLILAAQEAGYRIGHRYQRKTDTDLKAQTSTIQAGTLGLLALILGFTFNMALQRYNNRSEAVINEANAIGTALMRAHLLPAPYDSISHVLLQQYLDLRLALSNTDYAMVTEQEALATETEALQRKIWENAVKAARVDPRTVTTGFFINSLNNMIDAHSKRNALLAMHVPEVILYLLFIVFIMSGALIGYGSGLGQKRTTLPSAFLISMICLVVFIIIDLDRPKRGIIKVNQQSMEQLKQDEKPE</sequence>
<dbReference type="InterPro" id="IPR025333">
    <property type="entry name" value="DUF4239"/>
</dbReference>
<evidence type="ECO:0000256" key="1">
    <source>
        <dbReference type="SAM" id="Phobius"/>
    </source>
</evidence>
<feature type="transmembrane region" description="Helical" evidence="1">
    <location>
        <begin position="221"/>
        <end position="238"/>
    </location>
</feature>
<organism evidence="2 3">
    <name type="scientific">Pontibacter amylolyticus</name>
    <dbReference type="NCBI Taxonomy" id="1424080"/>
    <lineage>
        <taxon>Bacteria</taxon>
        <taxon>Pseudomonadati</taxon>
        <taxon>Bacteroidota</taxon>
        <taxon>Cytophagia</taxon>
        <taxon>Cytophagales</taxon>
        <taxon>Hymenobacteraceae</taxon>
        <taxon>Pontibacter</taxon>
    </lineage>
</organism>
<reference evidence="3" key="1">
    <citation type="journal article" date="2019" name="Int. J. Syst. Evol. Microbiol.">
        <title>The Global Catalogue of Microorganisms (GCM) 10K type strain sequencing project: providing services to taxonomists for standard genome sequencing and annotation.</title>
        <authorList>
            <consortium name="The Broad Institute Genomics Platform"/>
            <consortium name="The Broad Institute Genome Sequencing Center for Infectious Disease"/>
            <person name="Wu L."/>
            <person name="Ma J."/>
        </authorList>
    </citation>
    <scope>NUCLEOTIDE SEQUENCE [LARGE SCALE GENOMIC DNA]</scope>
    <source>
        <strain evidence="3">CGMCC 1.12749</strain>
    </source>
</reference>
<keyword evidence="1" id="KW-0472">Membrane</keyword>
<keyword evidence="3" id="KW-1185">Reference proteome</keyword>
<name>A0ABQ1VX21_9BACT</name>
<keyword evidence="1" id="KW-0812">Transmembrane</keyword>
<comment type="caution">
    <text evidence="2">The sequence shown here is derived from an EMBL/GenBank/DDBJ whole genome shotgun (WGS) entry which is preliminary data.</text>
</comment>
<keyword evidence="1" id="KW-1133">Transmembrane helix</keyword>
<gene>
    <name evidence="2" type="ORF">GCM10011323_05460</name>
</gene>
<dbReference type="RefSeq" id="WP_229733758.1">
    <property type="nucleotide sequence ID" value="NZ_BMFP01000001.1"/>
</dbReference>
<feature type="transmembrane region" description="Helical" evidence="1">
    <location>
        <begin position="51"/>
        <end position="71"/>
    </location>
</feature>
<evidence type="ECO:0000313" key="2">
    <source>
        <dbReference type="EMBL" id="GGG03541.1"/>
    </source>
</evidence>
<feature type="transmembrane region" description="Helical" evidence="1">
    <location>
        <begin position="190"/>
        <end position="209"/>
    </location>
</feature>